<comment type="caution">
    <text evidence="1">The sequence shown here is derived from an EMBL/GenBank/DDBJ whole genome shotgun (WGS) entry which is preliminary data.</text>
</comment>
<protein>
    <submittedName>
        <fullName evidence="1">FAD dependent oxidoreductase</fullName>
    </submittedName>
</protein>
<dbReference type="OrthoDB" id="2161133at2759"/>
<sequence>MASPVTLSDPDRELIEVCTGDVFDVNYEASMWVVAAQPPSESSELMAEIEEQAVLDLDAPRWNPRSPTAHLHTELIIATPVHEASNFVQRKTLDAALGRARYKDFVKERVSAVFVFESSLQLPFGFASLTCGSPITVAICESSRREAAGQAPAGDDSEVWVVQSATGWASRALEDEMEPAAMRASLLEAFAAALGRKHLPALRAAETVVWPYGDRDYAIPGGCVWLDEMRLALAGDWAFNGRLEGAWLSGRAAAQKVLAARENPRAS</sequence>
<evidence type="ECO:0000313" key="2">
    <source>
        <dbReference type="Proteomes" id="UP000037460"/>
    </source>
</evidence>
<name>A0A0M0JUJ6_9EUKA</name>
<dbReference type="Gene3D" id="3.90.660.10">
    <property type="match status" value="1"/>
</dbReference>
<dbReference type="PANTHER" id="PTHR16128">
    <property type="entry name" value="FAD/NAD(P)-BINDING OXIDOREDUCTASE FAMILY PROTEIN"/>
    <property type="match status" value="1"/>
</dbReference>
<proteinExistence type="predicted"/>
<dbReference type="PANTHER" id="PTHR16128:SF5">
    <property type="entry name" value="FAD_NAD(P)-BINDING OXIDOREDUCTASE FAMILY PROTEIN"/>
    <property type="match status" value="1"/>
</dbReference>
<reference evidence="2" key="1">
    <citation type="journal article" date="2015" name="PLoS Genet.">
        <title>Genome Sequence and Transcriptome Analyses of Chrysochromulina tobin: Metabolic Tools for Enhanced Algal Fitness in the Prominent Order Prymnesiales (Haptophyceae).</title>
        <authorList>
            <person name="Hovde B.T."/>
            <person name="Deodato C.R."/>
            <person name="Hunsperger H.M."/>
            <person name="Ryken S.A."/>
            <person name="Yost W."/>
            <person name="Jha R.K."/>
            <person name="Patterson J."/>
            <person name="Monnat R.J. Jr."/>
            <person name="Barlow S.B."/>
            <person name="Starkenburg S.R."/>
            <person name="Cattolico R.A."/>
        </authorList>
    </citation>
    <scope>NUCLEOTIDE SEQUENCE</scope>
    <source>
        <strain evidence="2">CCMP291</strain>
    </source>
</reference>
<accession>A0A0M0JUJ6</accession>
<gene>
    <name evidence="1" type="ORF">Ctob_007956</name>
</gene>
<organism evidence="1 2">
    <name type="scientific">Chrysochromulina tobinii</name>
    <dbReference type="NCBI Taxonomy" id="1460289"/>
    <lineage>
        <taxon>Eukaryota</taxon>
        <taxon>Haptista</taxon>
        <taxon>Haptophyta</taxon>
        <taxon>Prymnesiophyceae</taxon>
        <taxon>Prymnesiales</taxon>
        <taxon>Chrysochromulinaceae</taxon>
        <taxon>Chrysochromulina</taxon>
    </lineage>
</organism>
<dbReference type="EMBL" id="JWZX01002260">
    <property type="protein sequence ID" value="KOO30234.1"/>
    <property type="molecule type" value="Genomic_DNA"/>
</dbReference>
<dbReference type="Proteomes" id="UP000037460">
    <property type="component" value="Unassembled WGS sequence"/>
</dbReference>
<dbReference type="AlphaFoldDB" id="A0A0M0JUJ6"/>
<evidence type="ECO:0000313" key="1">
    <source>
        <dbReference type="EMBL" id="KOO30234.1"/>
    </source>
</evidence>
<keyword evidence="2" id="KW-1185">Reference proteome</keyword>